<feature type="compositionally biased region" description="Low complexity" evidence="1">
    <location>
        <begin position="15"/>
        <end position="45"/>
    </location>
</feature>
<feature type="compositionally biased region" description="Basic and acidic residues" evidence="1">
    <location>
        <begin position="111"/>
        <end position="124"/>
    </location>
</feature>
<feature type="compositionally biased region" description="Polar residues" evidence="1">
    <location>
        <begin position="1"/>
        <end position="11"/>
    </location>
</feature>
<feature type="region of interest" description="Disordered" evidence="1">
    <location>
        <begin position="1"/>
        <end position="127"/>
    </location>
</feature>
<organism evidence="2 3">
    <name type="scientific">Pseudozyma antarctica</name>
    <name type="common">Yeast</name>
    <name type="synonym">Candida antarctica</name>
    <dbReference type="NCBI Taxonomy" id="84753"/>
    <lineage>
        <taxon>Eukaryota</taxon>
        <taxon>Fungi</taxon>
        <taxon>Dikarya</taxon>
        <taxon>Basidiomycota</taxon>
        <taxon>Ustilaginomycotina</taxon>
        <taxon>Ustilaginomycetes</taxon>
        <taxon>Ustilaginales</taxon>
        <taxon>Ustilaginaceae</taxon>
        <taxon>Moesziomyces</taxon>
    </lineage>
</organism>
<dbReference type="PANTHER" id="PTHR39398">
    <property type="entry name" value="YALI0F14311P"/>
    <property type="match status" value="1"/>
</dbReference>
<evidence type="ECO:0000313" key="2">
    <source>
        <dbReference type="EMBL" id="SPO47806.1"/>
    </source>
</evidence>
<feature type="compositionally biased region" description="Polar residues" evidence="1">
    <location>
        <begin position="67"/>
        <end position="80"/>
    </location>
</feature>
<dbReference type="EMBL" id="OOIQ01000015">
    <property type="protein sequence ID" value="SPO47806.1"/>
    <property type="molecule type" value="Genomic_DNA"/>
</dbReference>
<comment type="caution">
    <text evidence="2">The sequence shown here is derived from an EMBL/GenBank/DDBJ whole genome shotgun (WGS) entry which is preliminary data.</text>
</comment>
<name>A0A5C3FU77_PSEA2</name>
<accession>A0A5C3FU77</accession>
<protein>
    <submittedName>
        <fullName evidence="2">Uncharacterized protein</fullName>
    </submittedName>
</protein>
<dbReference type="Proteomes" id="UP000325008">
    <property type="component" value="Unassembled WGS sequence"/>
</dbReference>
<dbReference type="AlphaFoldDB" id="A0A5C3FU77"/>
<feature type="compositionally biased region" description="Polar residues" evidence="1">
    <location>
        <begin position="46"/>
        <end position="60"/>
    </location>
</feature>
<feature type="region of interest" description="Disordered" evidence="1">
    <location>
        <begin position="469"/>
        <end position="494"/>
    </location>
</feature>
<feature type="compositionally biased region" description="Low complexity" evidence="1">
    <location>
        <begin position="81"/>
        <end position="92"/>
    </location>
</feature>
<gene>
    <name evidence="2" type="ORF">PSANT_05494</name>
</gene>
<reference evidence="2" key="1">
    <citation type="submission" date="2018-03" db="EMBL/GenBank/DDBJ databases">
        <authorList>
            <person name="Guldener U."/>
        </authorList>
    </citation>
    <scope>NUCLEOTIDE SEQUENCE [LARGE SCALE GENOMIC DNA]</scope>
    <source>
        <strain evidence="2">ATCC34888</strain>
    </source>
</reference>
<dbReference type="OrthoDB" id="2100128at2759"/>
<sequence length="524" mass="56153">MEHPRWTSSRVANRRAAQSSAPGSASASAPARPGATSAPSTSGTSQSRWAPSSSTSTWRTQHPAPASSANNTRTSDTTVGSSSSRWASPSASSDHDMAALTATLGSTSMRDSTRRDGLHVRDTTRPLGGKTLDRLALLASPSRGLDSCASISSELASQGSMDLTSASVQAELRGYIGDRLTTRVLPLLSAHAPPLSVLDSTTYLGAARASAAEKTAADEELGQLMLQTRKLREAVVSSQRVDAFAVDVYELSTYIALLCADGPQLTATLPRLVAELYPHVEPHDCPGKSGVRELATRLGLEMYDAAERRMRMCSVYLLYVLCLSGRAVRLGQYANDAAGGTQHGLREYRLLRTKLLAQCADLEPHVRFCDRVYTALRAADPLQLAAILRGNGNDAEYTMDGWQRLLVLHAVPGVRAAAWQVATKAYTYLPISPTLASLISQDSMPPTTPRTGYESYLASILLLQTDILPPASPPSSDTPDDWDTDTQPSPAEEDARVHRFLTSHIPTLASRLTTIRSGAAVKLR</sequence>
<evidence type="ECO:0000313" key="3">
    <source>
        <dbReference type="Proteomes" id="UP000325008"/>
    </source>
</evidence>
<keyword evidence="3" id="KW-1185">Reference proteome</keyword>
<dbReference type="PANTHER" id="PTHR39398:SF1">
    <property type="entry name" value="CSN8_PSMD8_EIF3K DOMAIN-CONTAINING PROTEIN"/>
    <property type="match status" value="1"/>
</dbReference>
<proteinExistence type="predicted"/>
<evidence type="ECO:0000256" key="1">
    <source>
        <dbReference type="SAM" id="MobiDB-lite"/>
    </source>
</evidence>